<proteinExistence type="predicted"/>
<evidence type="ECO:0000313" key="1">
    <source>
        <dbReference type="EMBL" id="MCL6271540.1"/>
    </source>
</evidence>
<dbReference type="Proteomes" id="UP001203338">
    <property type="component" value="Unassembled WGS sequence"/>
</dbReference>
<reference evidence="1 2" key="1">
    <citation type="submission" date="2022-05" db="EMBL/GenBank/DDBJ databases">
        <authorList>
            <person name="Park J.-S."/>
        </authorList>
    </citation>
    <scope>NUCLEOTIDE SEQUENCE [LARGE SCALE GENOMIC DNA]</scope>
    <source>
        <strain evidence="1 2">2012CJ34-2</strain>
    </source>
</reference>
<name>A0ABT0PJH3_9GAMM</name>
<comment type="caution">
    <text evidence="1">The sequence shown here is derived from an EMBL/GenBank/DDBJ whole genome shotgun (WGS) entry which is preliminary data.</text>
</comment>
<keyword evidence="2" id="KW-1185">Reference proteome</keyword>
<dbReference type="RefSeq" id="WP_249701160.1">
    <property type="nucleotide sequence ID" value="NZ_JAMFLX010000027.1"/>
</dbReference>
<protein>
    <submittedName>
        <fullName evidence="1">Uncharacterized protein</fullName>
    </submittedName>
</protein>
<accession>A0ABT0PJH3</accession>
<dbReference type="EMBL" id="JAMFLX010000027">
    <property type="protein sequence ID" value="MCL6271540.1"/>
    <property type="molecule type" value="Genomic_DNA"/>
</dbReference>
<sequence>MNEKRFISEVTRRLTRIYEQIKAGQPAETTNLHRVEGFMNAGVFMGVLTNQQLNELIEKVHQDVLGISVSERRRQNQCHWHHETTDYSSYETPTYERGYRRQYKNSGVTLCPEK</sequence>
<evidence type="ECO:0000313" key="2">
    <source>
        <dbReference type="Proteomes" id="UP001203338"/>
    </source>
</evidence>
<gene>
    <name evidence="1" type="ORF">M3P05_16615</name>
</gene>
<organism evidence="1 2">
    <name type="scientific">Parendozoicomonas callyspongiae</name>
    <dbReference type="NCBI Taxonomy" id="2942213"/>
    <lineage>
        <taxon>Bacteria</taxon>
        <taxon>Pseudomonadati</taxon>
        <taxon>Pseudomonadota</taxon>
        <taxon>Gammaproteobacteria</taxon>
        <taxon>Oceanospirillales</taxon>
        <taxon>Endozoicomonadaceae</taxon>
        <taxon>Parendozoicomonas</taxon>
    </lineage>
</organism>